<dbReference type="STRING" id="109895.A0A507E3Q6"/>
<dbReference type="GO" id="GO:0000307">
    <property type="term" value="C:cyclin-dependent protein kinase holoenzyme complex"/>
    <property type="evidence" value="ECO:0007669"/>
    <property type="project" value="TreeGrafter"/>
</dbReference>
<name>A0A507E3Q6_9FUNG</name>
<evidence type="ECO:0000313" key="2">
    <source>
        <dbReference type="Proteomes" id="UP000318582"/>
    </source>
</evidence>
<dbReference type="GO" id="GO:0019901">
    <property type="term" value="F:protein kinase binding"/>
    <property type="evidence" value="ECO:0007669"/>
    <property type="project" value="InterPro"/>
</dbReference>
<dbReference type="PANTHER" id="PTHR15615:SF117">
    <property type="entry name" value="PHO85 CYCLIN PHO80"/>
    <property type="match status" value="1"/>
</dbReference>
<dbReference type="PANTHER" id="PTHR15615">
    <property type="match status" value="1"/>
</dbReference>
<dbReference type="AlphaFoldDB" id="A0A507E3Q6"/>
<comment type="caution">
    <text evidence="1">The sequence shown here is derived from an EMBL/GenBank/DDBJ whole genome shotgun (WGS) entry which is preliminary data.</text>
</comment>
<dbReference type="GO" id="GO:0005634">
    <property type="term" value="C:nucleus"/>
    <property type="evidence" value="ECO:0007669"/>
    <property type="project" value="TreeGrafter"/>
</dbReference>
<dbReference type="GO" id="GO:0016538">
    <property type="term" value="F:cyclin-dependent protein serine/threonine kinase regulator activity"/>
    <property type="evidence" value="ECO:0007669"/>
    <property type="project" value="TreeGrafter"/>
</dbReference>
<dbReference type="CDD" id="cd20558">
    <property type="entry name" value="CYCLIN_ScPCL7-like"/>
    <property type="match status" value="1"/>
</dbReference>
<sequence length="218" mass="24135">MKGPGDAPPAAPSSTTDQVNQANIPAIDPAPPLKQLVPHLFQTCDTAIISQLVTEMISRLISHNDRIPLTSATVTRFHSRAPPGIKLDDYLRRIVKFASVEPSVVILLLVYIDRICEINPTFTISSLTVHRFIIAAVTAGSKALSDIYCTNTYYARVGGISLQELNLMEMEFCKMIGWKLSCSIILLQQYYANLVRTSPLYVLAPPPQQQLQIQQAQQ</sequence>
<dbReference type="EMBL" id="QEAQ01000033">
    <property type="protein sequence ID" value="TPX58719.1"/>
    <property type="molecule type" value="Genomic_DNA"/>
</dbReference>
<proteinExistence type="predicted"/>
<protein>
    <recommendedName>
        <fullName evidence="3">Cyclin</fullName>
    </recommendedName>
</protein>
<organism evidence="1 2">
    <name type="scientific">Powellomyces hirtus</name>
    <dbReference type="NCBI Taxonomy" id="109895"/>
    <lineage>
        <taxon>Eukaryota</taxon>
        <taxon>Fungi</taxon>
        <taxon>Fungi incertae sedis</taxon>
        <taxon>Chytridiomycota</taxon>
        <taxon>Chytridiomycota incertae sedis</taxon>
        <taxon>Chytridiomycetes</taxon>
        <taxon>Spizellomycetales</taxon>
        <taxon>Powellomycetaceae</taxon>
        <taxon>Powellomyces</taxon>
    </lineage>
</organism>
<accession>A0A507E3Q6</accession>
<evidence type="ECO:0008006" key="3">
    <source>
        <dbReference type="Google" id="ProtNLM"/>
    </source>
</evidence>
<keyword evidence="2" id="KW-1185">Reference proteome</keyword>
<dbReference type="Proteomes" id="UP000318582">
    <property type="component" value="Unassembled WGS sequence"/>
</dbReference>
<dbReference type="InterPro" id="IPR036915">
    <property type="entry name" value="Cyclin-like_sf"/>
</dbReference>
<reference evidence="1 2" key="1">
    <citation type="journal article" date="2019" name="Sci. Rep.">
        <title>Comparative genomics of chytrid fungi reveal insights into the obligate biotrophic and pathogenic lifestyle of Synchytrium endobioticum.</title>
        <authorList>
            <person name="van de Vossenberg B.T.L.H."/>
            <person name="Warris S."/>
            <person name="Nguyen H.D.T."/>
            <person name="van Gent-Pelzer M.P.E."/>
            <person name="Joly D.L."/>
            <person name="van de Geest H.C."/>
            <person name="Bonants P.J.M."/>
            <person name="Smith D.S."/>
            <person name="Levesque C.A."/>
            <person name="van der Lee T.A.J."/>
        </authorList>
    </citation>
    <scope>NUCLEOTIDE SEQUENCE [LARGE SCALE GENOMIC DNA]</scope>
    <source>
        <strain evidence="1 2">CBS 809.83</strain>
    </source>
</reference>
<dbReference type="Gene3D" id="1.10.472.10">
    <property type="entry name" value="Cyclin-like"/>
    <property type="match status" value="1"/>
</dbReference>
<evidence type="ECO:0000313" key="1">
    <source>
        <dbReference type="EMBL" id="TPX58719.1"/>
    </source>
</evidence>
<dbReference type="Pfam" id="PF08613">
    <property type="entry name" value="Cyclin"/>
    <property type="match status" value="1"/>
</dbReference>
<dbReference type="SUPFAM" id="SSF47954">
    <property type="entry name" value="Cyclin-like"/>
    <property type="match status" value="1"/>
</dbReference>
<dbReference type="InterPro" id="IPR013922">
    <property type="entry name" value="Cyclin_PHO80-like"/>
</dbReference>
<gene>
    <name evidence="1" type="ORF">PhCBS80983_g02958</name>
</gene>